<organism evidence="5 6">
    <name type="scientific">Dioszegia hungarica</name>
    <dbReference type="NCBI Taxonomy" id="4972"/>
    <lineage>
        <taxon>Eukaryota</taxon>
        <taxon>Fungi</taxon>
        <taxon>Dikarya</taxon>
        <taxon>Basidiomycota</taxon>
        <taxon>Agaricomycotina</taxon>
        <taxon>Tremellomycetes</taxon>
        <taxon>Tremellales</taxon>
        <taxon>Bulleribasidiaceae</taxon>
        <taxon>Dioszegia</taxon>
    </lineage>
</organism>
<keyword evidence="6" id="KW-1185">Reference proteome</keyword>
<dbReference type="Proteomes" id="UP001164286">
    <property type="component" value="Unassembled WGS sequence"/>
</dbReference>
<dbReference type="Gene3D" id="1.20.1250.40">
    <property type="match status" value="1"/>
</dbReference>
<protein>
    <submittedName>
        <fullName evidence="5">HRDC-like protein</fullName>
    </submittedName>
</protein>
<dbReference type="InterPro" id="IPR010997">
    <property type="entry name" value="HRDC-like_sf"/>
</dbReference>
<dbReference type="AlphaFoldDB" id="A0AA38H9V4"/>
<dbReference type="InterPro" id="IPR005574">
    <property type="entry name" value="Rpb4/RPC9"/>
</dbReference>
<feature type="domain" description="RNA polymerase Rpb4/RPC9 core" evidence="4">
    <location>
        <begin position="25"/>
        <end position="145"/>
    </location>
</feature>
<comment type="caution">
    <text evidence="5">The sequence shown here is derived from an EMBL/GenBank/DDBJ whole genome shotgun (WGS) entry which is preliminary data.</text>
</comment>
<dbReference type="GO" id="GO:0006352">
    <property type="term" value="P:DNA-templated transcription initiation"/>
    <property type="evidence" value="ECO:0007669"/>
    <property type="project" value="InterPro"/>
</dbReference>
<proteinExistence type="inferred from homology"/>
<evidence type="ECO:0000259" key="4">
    <source>
        <dbReference type="SMART" id="SM00657"/>
    </source>
</evidence>
<dbReference type="InterPro" id="IPR006590">
    <property type="entry name" value="RNA_pol_Rpb4/RPC9_core"/>
</dbReference>
<comment type="subcellular location">
    <subcellularLocation>
        <location evidence="1">Nucleus</location>
    </subcellularLocation>
</comment>
<evidence type="ECO:0000256" key="3">
    <source>
        <dbReference type="ARBA" id="ARBA00025724"/>
    </source>
</evidence>
<evidence type="ECO:0000256" key="2">
    <source>
        <dbReference type="ARBA" id="ARBA00023242"/>
    </source>
</evidence>
<dbReference type="InterPro" id="IPR038324">
    <property type="entry name" value="Rpb4/RPC9_sf"/>
</dbReference>
<dbReference type="Pfam" id="PF03874">
    <property type="entry name" value="RNA_pol_Rpb4"/>
    <property type="match status" value="1"/>
</dbReference>
<sequence length="148" mass="16154">MSAQAGPSKKRPVIVEEDATKLQFGEFADGEALTVMEVQLLLAATRNAPGAPKAPDNKVYKLTSEYVSEFSNAASDVVDSMRTALMAHTQFLNKFEVAQILYLRPESVEVAVALIPSLDRHMGQDDTTETLSQILEDVRGIARYGGRP</sequence>
<gene>
    <name evidence="5" type="ORF">MKK02DRAFT_45869</name>
</gene>
<evidence type="ECO:0000256" key="1">
    <source>
        <dbReference type="ARBA" id="ARBA00004123"/>
    </source>
</evidence>
<keyword evidence="2" id="KW-0539">Nucleus</keyword>
<dbReference type="RefSeq" id="XP_052946934.1">
    <property type="nucleotide sequence ID" value="XM_053093653.1"/>
</dbReference>
<evidence type="ECO:0000313" key="5">
    <source>
        <dbReference type="EMBL" id="KAI9637157.1"/>
    </source>
</evidence>
<comment type="similarity">
    <text evidence="3">Belongs to the eukaryotic RPB4 RNA polymerase subunit family.</text>
</comment>
<reference evidence="5" key="1">
    <citation type="journal article" date="2022" name="G3 (Bethesda)">
        <title>High quality genome of the basidiomycete yeast Dioszegia hungarica PDD-24b-2 isolated from cloud water.</title>
        <authorList>
            <person name="Jarrige D."/>
            <person name="Haridas S."/>
            <person name="Bleykasten-Grosshans C."/>
            <person name="Joly M."/>
            <person name="Nadalig T."/>
            <person name="Sancelme M."/>
            <person name="Vuilleumier S."/>
            <person name="Grigoriev I.V."/>
            <person name="Amato P."/>
            <person name="Bringel F."/>
        </authorList>
    </citation>
    <scope>NUCLEOTIDE SEQUENCE</scope>
    <source>
        <strain evidence="5">PDD-24b-2</strain>
    </source>
</reference>
<evidence type="ECO:0000313" key="6">
    <source>
        <dbReference type="Proteomes" id="UP001164286"/>
    </source>
</evidence>
<dbReference type="GO" id="GO:0000166">
    <property type="term" value="F:nucleotide binding"/>
    <property type="evidence" value="ECO:0007669"/>
    <property type="project" value="InterPro"/>
</dbReference>
<dbReference type="PANTHER" id="PTHR21297">
    <property type="entry name" value="DNA-DIRECTED RNA POLYMERASE II"/>
    <property type="match status" value="1"/>
</dbReference>
<dbReference type="SUPFAM" id="SSF47819">
    <property type="entry name" value="HRDC-like"/>
    <property type="match status" value="1"/>
</dbReference>
<dbReference type="GO" id="GO:0030880">
    <property type="term" value="C:RNA polymerase complex"/>
    <property type="evidence" value="ECO:0007669"/>
    <property type="project" value="InterPro"/>
</dbReference>
<dbReference type="SMART" id="SM00657">
    <property type="entry name" value="RPOL4c"/>
    <property type="match status" value="1"/>
</dbReference>
<dbReference type="InterPro" id="IPR045222">
    <property type="entry name" value="Rpb4-like"/>
</dbReference>
<dbReference type="GO" id="GO:0005634">
    <property type="term" value="C:nucleus"/>
    <property type="evidence" value="ECO:0007669"/>
    <property type="project" value="UniProtKB-SubCell"/>
</dbReference>
<accession>A0AA38H9V4</accession>
<dbReference type="EMBL" id="JAKWFO010000005">
    <property type="protein sequence ID" value="KAI9637157.1"/>
    <property type="molecule type" value="Genomic_DNA"/>
</dbReference>
<name>A0AA38H9V4_9TREE</name>
<dbReference type="GeneID" id="77732858"/>